<evidence type="ECO:0008006" key="3">
    <source>
        <dbReference type="Google" id="ProtNLM"/>
    </source>
</evidence>
<reference evidence="1 2" key="1">
    <citation type="submission" date="2016-10" db="EMBL/GenBank/DDBJ databases">
        <authorList>
            <person name="de Groot N.N."/>
        </authorList>
    </citation>
    <scope>NUCLEOTIDE SEQUENCE [LARGE SCALE GENOMIC DNA]</scope>
    <source>
        <strain evidence="1 2">BS3655</strain>
    </source>
</reference>
<evidence type="ECO:0000313" key="2">
    <source>
        <dbReference type="Proteomes" id="UP000183114"/>
    </source>
</evidence>
<dbReference type="EMBL" id="FNTF01000002">
    <property type="protein sequence ID" value="SEB87373.1"/>
    <property type="molecule type" value="Genomic_DNA"/>
</dbReference>
<name>A0A1H4MWN3_9PSED</name>
<dbReference type="RefSeq" id="WP_074871312.1">
    <property type="nucleotide sequence ID" value="NZ_FNTF01000002.1"/>
</dbReference>
<accession>A0A1H4MWN3</accession>
<dbReference type="InterPro" id="IPR021519">
    <property type="entry name" value="DUF3182"/>
</dbReference>
<protein>
    <recommendedName>
        <fullName evidence="3">Biotin carboxylase</fullName>
    </recommendedName>
</protein>
<dbReference type="SUPFAM" id="SSF56059">
    <property type="entry name" value="Glutathione synthetase ATP-binding domain-like"/>
    <property type="match status" value="1"/>
</dbReference>
<sequence length="369" mass="40470">MTPANRKKLVVAHSVHADAPLHEVETNRALARWLAQILGLQYGGSYDPALHNGRDLYLLPTQTLVGAAAAQQLGVKGPEDLWGGYVEHDFICTKAISHGLRNKNAHAPQGWSPLFSERVRSVVLDGLSVFSMDDARPAAEHLLYTGPIRIKPIHACAGRGQEVIKSLDQFDAFLARPEAKTLFTEGVVLEQDLDHVITHSVGQSFIGDTVLSYCGDQYLTEDGQGEQVYGGSNLLVVRGHYDDLLELELPDDVRLAIHQAQVFDRAADEAFPRFYASRRNYDIAQGVDSNGKQRSGVLEQSWRIGGASGAEVAALQSFLNDPGMRAIRVSSVETYTDQPLPADTIEVYRGPAQNSDFLLKYVTVKSYDG</sequence>
<evidence type="ECO:0000313" key="1">
    <source>
        <dbReference type="EMBL" id="SEB87373.1"/>
    </source>
</evidence>
<organism evidence="1 2">
    <name type="scientific">Pseudomonas frederiksbergensis</name>
    <dbReference type="NCBI Taxonomy" id="104087"/>
    <lineage>
        <taxon>Bacteria</taxon>
        <taxon>Pseudomonadati</taxon>
        <taxon>Pseudomonadota</taxon>
        <taxon>Gammaproteobacteria</taxon>
        <taxon>Pseudomonadales</taxon>
        <taxon>Pseudomonadaceae</taxon>
        <taxon>Pseudomonas</taxon>
    </lineage>
</organism>
<dbReference type="Proteomes" id="UP000183114">
    <property type="component" value="Unassembled WGS sequence"/>
</dbReference>
<dbReference type="AlphaFoldDB" id="A0A1H4MWN3"/>
<gene>
    <name evidence="1" type="ORF">SAMN04490185_0391</name>
</gene>
<dbReference type="Pfam" id="PF11379">
    <property type="entry name" value="DUF3182"/>
    <property type="match status" value="1"/>
</dbReference>
<proteinExistence type="predicted"/>